<dbReference type="KEGG" id="nfn:NFRAN_1930"/>
<evidence type="ECO:0000313" key="2">
    <source>
        <dbReference type="Proteomes" id="UP000294299"/>
    </source>
</evidence>
<reference evidence="1 2" key="1">
    <citation type="submission" date="2019-02" db="EMBL/GenBank/DDBJ databases">
        <authorList>
            <person name="Lehtovirta-Morley E L."/>
        </authorList>
    </citation>
    <scope>NUCLEOTIDE SEQUENCE [LARGE SCALE GENOMIC DNA]</scope>
    <source>
        <strain evidence="1">NFRAN1</strain>
    </source>
</reference>
<dbReference type="EMBL" id="LR216287">
    <property type="protein sequence ID" value="VFJ14252.1"/>
    <property type="molecule type" value="Genomic_DNA"/>
</dbReference>
<evidence type="ECO:0000313" key="1">
    <source>
        <dbReference type="EMBL" id="VFJ14252.1"/>
    </source>
</evidence>
<protein>
    <submittedName>
        <fullName evidence="1">Uncharacterized protein</fullName>
    </submittedName>
</protein>
<gene>
    <name evidence="1" type="ORF">NFRAN_1930</name>
</gene>
<keyword evidence="2" id="KW-1185">Reference proteome</keyword>
<name>A0A484IF52_9ARCH</name>
<organism evidence="1 2">
    <name type="scientific">Candidatus Nitrosocosmicus franklandianus</name>
    <dbReference type="NCBI Taxonomy" id="1798806"/>
    <lineage>
        <taxon>Archaea</taxon>
        <taxon>Nitrososphaerota</taxon>
        <taxon>Nitrososphaeria</taxon>
        <taxon>Nitrososphaerales</taxon>
        <taxon>Nitrososphaeraceae</taxon>
        <taxon>Candidatus Nitrosocosmicus</taxon>
    </lineage>
</organism>
<proteinExistence type="predicted"/>
<dbReference type="Proteomes" id="UP000294299">
    <property type="component" value="Chromosome NFRAN"/>
</dbReference>
<accession>A0A484IF52</accession>
<dbReference type="AlphaFoldDB" id="A0A484IF52"/>
<sequence>MYRYIDPSNNLFLKNDKIYQRIINQLDSIVSNLNSEEGKQLMLRMISSCYHKYHNAIRTKSESDTELLFSTIMALLIEQSQEVERLNSIIRAGPN</sequence>